<protein>
    <recommendedName>
        <fullName evidence="4">ApeA N-terminal domain-containing protein</fullName>
    </recommendedName>
</protein>
<evidence type="ECO:0000313" key="2">
    <source>
        <dbReference type="EMBL" id="WHP06092.1"/>
    </source>
</evidence>
<dbReference type="RefSeq" id="WP_283267644.1">
    <property type="nucleotide sequence ID" value="NZ_CP125669.1"/>
</dbReference>
<sequence>MSLGIWENINFNLNNFKCIFKGFLRADEGDFLLFRDEEGRLKLKVEGVISDDLELNRKSGYIDKNESLIIFEHNFLKQKILMYALPIQQTHSLVGDNPKYTDIFIVDEIVFEDSHEQIGAEYLIEFVDNFKINHIFPHLMKWSENHERIFEIYGTDCQLIQKIVNLENSNRNSIGFRFEGSEVYIIKIKDGDKGIILYKKDLELDKREKIRGIISYILGCPLVFYGYTFVNKYMTPSYSYLRNIHDNERGQLAINVQVPTPLSLSALNIIEVDIFENLMQELYVKYEEYDLGNIFFTYWVAVNSNSITAAVHYGALIEKLQATYMKIHEVSYSKILDKAIFKKMLERLQQQLEEFEITPEQKKIFLDKIGNLNTYSQKNKMDFFCNDISLSLSDIEKKLGNNEMMLLTEMI</sequence>
<accession>A0ABY8S301</accession>
<feature type="transmembrane region" description="Helical" evidence="1">
    <location>
        <begin position="213"/>
        <end position="230"/>
    </location>
</feature>
<evidence type="ECO:0008006" key="4">
    <source>
        <dbReference type="Google" id="ProtNLM"/>
    </source>
</evidence>
<keyword evidence="1" id="KW-1133">Transmembrane helix</keyword>
<evidence type="ECO:0000256" key="1">
    <source>
        <dbReference type="SAM" id="Phobius"/>
    </source>
</evidence>
<proteinExistence type="predicted"/>
<organism evidence="2 3">
    <name type="scientific">Acinetobacter corruptisaponis</name>
    <dbReference type="NCBI Taxonomy" id="3045147"/>
    <lineage>
        <taxon>Bacteria</taxon>
        <taxon>Pseudomonadati</taxon>
        <taxon>Pseudomonadota</taxon>
        <taxon>Gammaproteobacteria</taxon>
        <taxon>Moraxellales</taxon>
        <taxon>Moraxellaceae</taxon>
        <taxon>Acinetobacter</taxon>
    </lineage>
</organism>
<gene>
    <name evidence="2" type="ORF">QLH32_01020</name>
</gene>
<keyword evidence="1" id="KW-0472">Membrane</keyword>
<keyword evidence="1" id="KW-0812">Transmembrane</keyword>
<reference evidence="2 3" key="1">
    <citation type="submission" date="2023-05" db="EMBL/GenBank/DDBJ databases">
        <title>The complete genome of Acinetobacter sp. nov KCTC 92772.</title>
        <authorList>
            <person name="Zhou G."/>
        </authorList>
    </citation>
    <scope>NUCLEOTIDE SEQUENCE [LARGE SCALE GENOMIC DNA]</scope>
    <source>
        <strain evidence="2 3">KCTC 92772</strain>
    </source>
</reference>
<evidence type="ECO:0000313" key="3">
    <source>
        <dbReference type="Proteomes" id="UP001229836"/>
    </source>
</evidence>
<dbReference type="Proteomes" id="UP001229836">
    <property type="component" value="Chromosome"/>
</dbReference>
<name>A0ABY8S301_9GAMM</name>
<dbReference type="EMBL" id="CP125669">
    <property type="protein sequence ID" value="WHP06092.1"/>
    <property type="molecule type" value="Genomic_DNA"/>
</dbReference>
<keyword evidence="3" id="KW-1185">Reference proteome</keyword>